<evidence type="ECO:0000313" key="2">
    <source>
        <dbReference type="EMBL" id="OAI21100.1"/>
    </source>
</evidence>
<dbReference type="AlphaFoldDB" id="A0A177NVI5"/>
<dbReference type="EMBL" id="LUUK01000111">
    <property type="protein sequence ID" value="OAI21100.1"/>
    <property type="molecule type" value="Genomic_DNA"/>
</dbReference>
<dbReference type="Proteomes" id="UP000077628">
    <property type="component" value="Unassembled WGS sequence"/>
</dbReference>
<keyword evidence="1" id="KW-0732">Signal</keyword>
<evidence type="ECO:0000256" key="1">
    <source>
        <dbReference type="SAM" id="SignalP"/>
    </source>
</evidence>
<evidence type="ECO:0008006" key="4">
    <source>
        <dbReference type="Google" id="ProtNLM"/>
    </source>
</evidence>
<protein>
    <recommendedName>
        <fullName evidence="4">PEP-CTERM protein-sorting domain-containing protein</fullName>
    </recommendedName>
</protein>
<feature type="signal peptide" evidence="1">
    <location>
        <begin position="1"/>
        <end position="26"/>
    </location>
</feature>
<evidence type="ECO:0000313" key="3">
    <source>
        <dbReference type="Proteomes" id="UP000077628"/>
    </source>
</evidence>
<keyword evidence="3" id="KW-1185">Reference proteome</keyword>
<accession>A0A177NVI5</accession>
<name>A0A177NVI5_9GAMM</name>
<dbReference type="RefSeq" id="WP_064027111.1">
    <property type="nucleotide sequence ID" value="NZ_LUUK01000111.1"/>
</dbReference>
<gene>
    <name evidence="2" type="ORF">A1355_02780</name>
</gene>
<feature type="chain" id="PRO_5008069579" description="PEP-CTERM protein-sorting domain-containing protein" evidence="1">
    <location>
        <begin position="27"/>
        <end position="222"/>
    </location>
</feature>
<reference evidence="3" key="1">
    <citation type="submission" date="2016-03" db="EMBL/GenBank/DDBJ databases">
        <authorList>
            <person name="Heylen K."/>
            <person name="De Vos P."/>
            <person name="Vekeman B."/>
        </authorList>
    </citation>
    <scope>NUCLEOTIDE SEQUENCE [LARGE SCALE GENOMIC DNA]</scope>
    <source>
        <strain evidence="3">R-45383</strain>
    </source>
</reference>
<comment type="caution">
    <text evidence="2">The sequence shown here is derived from an EMBL/GenBank/DDBJ whole genome shotgun (WGS) entry which is preliminary data.</text>
</comment>
<proteinExistence type="predicted"/>
<sequence length="222" mass="23799">MNTSKSKFGYFTAILLLSAAMHNASAATLIDNFTDFQVAENGTDGPLPIFGTDLVNAYRTLTAEANPTDADTEVAVESGMLTISNSTDSNGTASILYSFDPINLMSVADALLLNIGFIDLSFEIQVIANGLSVFDFHNFGGTGQHAIAFSDFTNPSSFGNLSSLQLNFRGVEAWDAQIDLMAANRTGTQTNTVPEPTTWALLIIGMFYLRQMSVKPALSKLS</sequence>
<organism evidence="2 3">
    <name type="scientific">Methylomonas koyamae</name>
    <dbReference type="NCBI Taxonomy" id="702114"/>
    <lineage>
        <taxon>Bacteria</taxon>
        <taxon>Pseudomonadati</taxon>
        <taxon>Pseudomonadota</taxon>
        <taxon>Gammaproteobacteria</taxon>
        <taxon>Methylococcales</taxon>
        <taxon>Methylococcaceae</taxon>
        <taxon>Methylomonas</taxon>
    </lineage>
</organism>
<dbReference type="OrthoDB" id="5569657at2"/>